<name>A0A2H3KPH0_9FLAO</name>
<accession>A0A2H3KPH0</accession>
<protein>
    <submittedName>
        <fullName evidence="1">Uncharacterized protein</fullName>
    </submittedName>
</protein>
<organism evidence="1 2">
    <name type="scientific">Flavobacterium branchiophilum</name>
    <dbReference type="NCBI Taxonomy" id="55197"/>
    <lineage>
        <taxon>Bacteria</taxon>
        <taxon>Pseudomonadati</taxon>
        <taxon>Bacteroidota</taxon>
        <taxon>Flavobacteriia</taxon>
        <taxon>Flavobacteriales</taxon>
        <taxon>Flavobacteriaceae</taxon>
        <taxon>Flavobacterium</taxon>
    </lineage>
</organism>
<evidence type="ECO:0000313" key="1">
    <source>
        <dbReference type="EMBL" id="PDS25844.1"/>
    </source>
</evidence>
<sequence>MPLVLLKKNRFLRDVDAQILVNQTNNKMLAQAPHPDLSGALFFLPLKGLLGLRQEKKAGTEGGSGAQKNEFMELMVCANDVDAVATMGFEKN</sequence>
<evidence type="ECO:0000313" key="2">
    <source>
        <dbReference type="Proteomes" id="UP000220828"/>
    </source>
</evidence>
<dbReference type="Proteomes" id="UP000220828">
    <property type="component" value="Unassembled WGS sequence"/>
</dbReference>
<reference evidence="1 2" key="1">
    <citation type="submission" date="2017-09" db="EMBL/GenBank/DDBJ databases">
        <title>Whole genomes of Flavobacteriaceae.</title>
        <authorList>
            <person name="Stine C."/>
            <person name="Li C."/>
            <person name="Tadesse D."/>
        </authorList>
    </citation>
    <scope>NUCLEOTIDE SEQUENCE [LARGE SCALE GENOMIC DNA]</scope>
    <source>
        <strain evidence="1 2">ATCC 35036</strain>
    </source>
</reference>
<proteinExistence type="predicted"/>
<dbReference type="EMBL" id="PCMW01000022">
    <property type="protein sequence ID" value="PDS25844.1"/>
    <property type="molecule type" value="Genomic_DNA"/>
</dbReference>
<comment type="caution">
    <text evidence="1">The sequence shown here is derived from an EMBL/GenBank/DDBJ whole genome shotgun (WGS) entry which is preliminary data.</text>
</comment>
<gene>
    <name evidence="1" type="ORF">B0A77_03825</name>
</gene>
<dbReference type="AlphaFoldDB" id="A0A2H3KPH0"/>